<evidence type="ECO:0000256" key="8">
    <source>
        <dbReference type="SAM" id="MobiDB-lite"/>
    </source>
</evidence>
<evidence type="ECO:0000256" key="6">
    <source>
        <dbReference type="ARBA" id="ARBA00023065"/>
    </source>
</evidence>
<evidence type="ECO:0000256" key="7">
    <source>
        <dbReference type="ARBA" id="ARBA00023136"/>
    </source>
</evidence>
<feature type="domain" description="Ferric oxidoreductase" evidence="11">
    <location>
        <begin position="282"/>
        <end position="400"/>
    </location>
</feature>
<feature type="transmembrane region" description="Helical" evidence="9">
    <location>
        <begin position="152"/>
        <end position="173"/>
    </location>
</feature>
<feature type="transmembrane region" description="Helical" evidence="9">
    <location>
        <begin position="242"/>
        <end position="262"/>
    </location>
</feature>
<evidence type="ECO:0000256" key="9">
    <source>
        <dbReference type="SAM" id="Phobius"/>
    </source>
</evidence>
<evidence type="ECO:0000256" key="5">
    <source>
        <dbReference type="ARBA" id="ARBA00023002"/>
    </source>
</evidence>
<keyword evidence="7 9" id="KW-0472">Membrane</keyword>
<feature type="transmembrane region" description="Helical" evidence="9">
    <location>
        <begin position="385"/>
        <end position="403"/>
    </location>
</feature>
<dbReference type="SFLD" id="SFLDG01168">
    <property type="entry name" value="Ferric_reductase_subgroup_(FRE"/>
    <property type="match status" value="1"/>
</dbReference>
<feature type="domain" description="Ferric reductase NAD binding" evidence="12">
    <location>
        <begin position="608"/>
        <end position="747"/>
    </location>
</feature>
<evidence type="ECO:0000259" key="11">
    <source>
        <dbReference type="Pfam" id="PF01794"/>
    </source>
</evidence>
<name>A0A8H8BTW5_9HELO</name>
<dbReference type="PANTHER" id="PTHR32361">
    <property type="entry name" value="FERRIC/CUPRIC REDUCTASE TRANSMEMBRANE COMPONENT"/>
    <property type="match status" value="1"/>
</dbReference>
<dbReference type="GO" id="GO:0006826">
    <property type="term" value="P:iron ion transport"/>
    <property type="evidence" value="ECO:0007669"/>
    <property type="project" value="TreeGrafter"/>
</dbReference>
<keyword evidence="3 9" id="KW-0812">Transmembrane</keyword>
<dbReference type="OrthoDB" id="167398at2759"/>
<dbReference type="InterPro" id="IPR039261">
    <property type="entry name" value="FNR_nucleotide-bd"/>
</dbReference>
<evidence type="ECO:0000256" key="2">
    <source>
        <dbReference type="ARBA" id="ARBA00022448"/>
    </source>
</evidence>
<evidence type="ECO:0000259" key="12">
    <source>
        <dbReference type="Pfam" id="PF08030"/>
    </source>
</evidence>
<dbReference type="GO" id="GO:0006879">
    <property type="term" value="P:intracellular iron ion homeostasis"/>
    <property type="evidence" value="ECO:0007669"/>
    <property type="project" value="TreeGrafter"/>
</dbReference>
<evidence type="ECO:0008006" key="15">
    <source>
        <dbReference type="Google" id="ProtNLM"/>
    </source>
</evidence>
<feature type="transmembrane region" description="Helical" evidence="9">
    <location>
        <begin position="356"/>
        <end position="378"/>
    </location>
</feature>
<dbReference type="Gene3D" id="3.40.50.80">
    <property type="entry name" value="Nucleotide-binding domain of ferredoxin-NADP reductase (FNR) module"/>
    <property type="match status" value="1"/>
</dbReference>
<dbReference type="SUPFAM" id="SSF52343">
    <property type="entry name" value="Ferredoxin reductase-like, C-terminal NADP-linked domain"/>
    <property type="match status" value="1"/>
</dbReference>
<proteinExistence type="predicted"/>
<accession>A0A8H8BTW5</accession>
<dbReference type="GO" id="GO:0005886">
    <property type="term" value="C:plasma membrane"/>
    <property type="evidence" value="ECO:0007669"/>
    <property type="project" value="TreeGrafter"/>
</dbReference>
<dbReference type="AlphaFoldDB" id="A0A8H8BTW5"/>
<feature type="signal peptide" evidence="10">
    <location>
        <begin position="1"/>
        <end position="18"/>
    </location>
</feature>
<dbReference type="GO" id="GO:0000293">
    <property type="term" value="F:ferric-chelate reductase activity"/>
    <property type="evidence" value="ECO:0007669"/>
    <property type="project" value="TreeGrafter"/>
</dbReference>
<keyword evidence="5" id="KW-0560">Oxidoreductase</keyword>
<keyword evidence="6" id="KW-0406">Ion transport</keyword>
<keyword evidence="14" id="KW-1185">Reference proteome</keyword>
<protein>
    <recommendedName>
        <fullName evidence="15">FAD-binding FR-type domain-containing protein</fullName>
    </recommendedName>
</protein>
<dbReference type="Pfam" id="PF08030">
    <property type="entry name" value="NAD_binding_6"/>
    <property type="match status" value="1"/>
</dbReference>
<dbReference type="EMBL" id="JAFJYH010000034">
    <property type="protein sequence ID" value="KAG4423428.1"/>
    <property type="molecule type" value="Genomic_DNA"/>
</dbReference>
<reference evidence="13" key="1">
    <citation type="submission" date="2021-02" db="EMBL/GenBank/DDBJ databases">
        <title>Genome sequence Cadophora malorum strain M34.</title>
        <authorList>
            <person name="Stefanovic E."/>
            <person name="Vu D."/>
            <person name="Scully C."/>
            <person name="Dijksterhuis J."/>
            <person name="Roader J."/>
            <person name="Houbraken J."/>
        </authorList>
    </citation>
    <scope>NUCLEOTIDE SEQUENCE</scope>
    <source>
        <strain evidence="13">M34</strain>
    </source>
</reference>
<dbReference type="GO" id="GO:0015677">
    <property type="term" value="P:copper ion import"/>
    <property type="evidence" value="ECO:0007669"/>
    <property type="project" value="TreeGrafter"/>
</dbReference>
<keyword evidence="4 9" id="KW-1133">Transmembrane helix</keyword>
<feature type="chain" id="PRO_5034840867" description="FAD-binding FR-type domain-containing protein" evidence="10">
    <location>
        <begin position="19"/>
        <end position="768"/>
    </location>
</feature>
<dbReference type="Proteomes" id="UP000664132">
    <property type="component" value="Unassembled WGS sequence"/>
</dbReference>
<evidence type="ECO:0000313" key="14">
    <source>
        <dbReference type="Proteomes" id="UP000664132"/>
    </source>
</evidence>
<organism evidence="13 14">
    <name type="scientific">Cadophora malorum</name>
    <dbReference type="NCBI Taxonomy" id="108018"/>
    <lineage>
        <taxon>Eukaryota</taxon>
        <taxon>Fungi</taxon>
        <taxon>Dikarya</taxon>
        <taxon>Ascomycota</taxon>
        <taxon>Pezizomycotina</taxon>
        <taxon>Leotiomycetes</taxon>
        <taxon>Helotiales</taxon>
        <taxon>Ploettnerulaceae</taxon>
        <taxon>Cadophora</taxon>
    </lineage>
</organism>
<dbReference type="InterPro" id="IPR013130">
    <property type="entry name" value="Fe3_Rdtase_TM_dom"/>
</dbReference>
<dbReference type="CDD" id="cd06186">
    <property type="entry name" value="NOX_Duox_like_FAD_NADP"/>
    <property type="match status" value="1"/>
</dbReference>
<evidence type="ECO:0000256" key="10">
    <source>
        <dbReference type="SAM" id="SignalP"/>
    </source>
</evidence>
<dbReference type="InterPro" id="IPR013121">
    <property type="entry name" value="Fe_red_NAD-bd_6"/>
</dbReference>
<feature type="region of interest" description="Disordered" evidence="8">
    <location>
        <begin position="510"/>
        <end position="529"/>
    </location>
</feature>
<evidence type="ECO:0000313" key="13">
    <source>
        <dbReference type="EMBL" id="KAG4423428.1"/>
    </source>
</evidence>
<dbReference type="InterPro" id="IPR051410">
    <property type="entry name" value="Ferric/Cupric_Reductase"/>
</dbReference>
<comment type="caution">
    <text evidence="13">The sequence shown here is derived from an EMBL/GenBank/DDBJ whole genome shotgun (WGS) entry which is preliminary data.</text>
</comment>
<dbReference type="SFLD" id="SFLDS00052">
    <property type="entry name" value="Ferric_Reductase_Domain"/>
    <property type="match status" value="1"/>
</dbReference>
<evidence type="ECO:0000256" key="4">
    <source>
        <dbReference type="ARBA" id="ARBA00022989"/>
    </source>
</evidence>
<sequence>MLLLIIILTGTLLASTTAANPVDCLQGIVAATGQFIFNATDSYYNNYCHGELFLTSVYAAAKTFCTPEEIRAGSASVGKTCTDYGFTTLSPFEEFEPRLTASFIAELPIVNFEDVALSPMRNTSVIISESFYKTGVDTFAVFTESLVIDSRYGWGVYGFWGGILLIGMVTRFVKFLAHNQGHRSHTHHEAYAEAQISIPGSYTIVQKLWGWLQAKLILPSVIGTHHRHLLWGFTIPTRLQTFVVVAYWAWSIVICAVSYSIFSPNLYYTPEIQAWRYISDRTAVMSYANLPVMWMFSGRNNIFLWATGWEFSTFNLFHRHIARIATLQAAIHSIAWTVIELKSGKAFYASDWKQEYWYMGGMAMITMGLIIGTSTVLFRRKAYEIFLILHICLSIITIVGLFFHTKILVGAYDPFLWPLVAIWCFDRFVRMIRQVYCNLHVKSGKLSTTTSTVEYIEEANLLILSVTLGSSSLKPKPNQHYFLYQPFKWRGWENHPFTAASWTYVPDEPSKSDSRQCSTPPSMHPSAKEDNSIVIAPLSGPSRTPLSNLKQEQGRVKLTFYIRPSTPSSSSFTNQLRRLCHSSASRRPVPMRLLLEGPYGSHESLSLFDNLLLITGGTGISAALPYLKSFSKSTSNLRPTNVQFIWTTKQALMVHEIFNRELSTLPASPNVRVSTFITGKVKSSESTIRSSDDDEKPVGQDVVSLGIAYGRPNLKALVENMAEEKGKGSMAVFVCGPAGMADQMRVVVKGCLDRGVRRIELIEEVFGW</sequence>
<gene>
    <name evidence="13" type="ORF">IFR04_003395</name>
</gene>
<evidence type="ECO:0000256" key="1">
    <source>
        <dbReference type="ARBA" id="ARBA00004141"/>
    </source>
</evidence>
<comment type="subcellular location">
    <subcellularLocation>
        <location evidence="1">Membrane</location>
        <topology evidence="1">Multi-pass membrane protein</topology>
    </subcellularLocation>
</comment>
<dbReference type="Pfam" id="PF01794">
    <property type="entry name" value="Ferric_reduct"/>
    <property type="match status" value="1"/>
</dbReference>
<evidence type="ECO:0000256" key="3">
    <source>
        <dbReference type="ARBA" id="ARBA00022692"/>
    </source>
</evidence>
<dbReference type="PANTHER" id="PTHR32361:SF9">
    <property type="entry name" value="FERRIC REDUCTASE TRANSMEMBRANE COMPONENT 3-RELATED"/>
    <property type="match status" value="1"/>
</dbReference>
<keyword evidence="2" id="KW-0813">Transport</keyword>
<keyword evidence="10" id="KW-0732">Signal</keyword>